<evidence type="ECO:0000256" key="7">
    <source>
        <dbReference type="ARBA" id="ARBA00022692"/>
    </source>
</evidence>
<dbReference type="GO" id="GO:1990961">
    <property type="term" value="P:xenobiotic detoxification by transmembrane export across the plasma membrane"/>
    <property type="evidence" value="ECO:0007669"/>
    <property type="project" value="UniProtKB-ARBA"/>
</dbReference>
<evidence type="ECO:0000313" key="12">
    <source>
        <dbReference type="EMBL" id="CDF85351.1"/>
    </source>
</evidence>
<dbReference type="GO" id="GO:0031460">
    <property type="term" value="P:glycine betaine transport"/>
    <property type="evidence" value="ECO:0007669"/>
    <property type="project" value="TreeGrafter"/>
</dbReference>
<keyword evidence="8 11" id="KW-1133">Transmembrane helix</keyword>
<dbReference type="GO" id="GO:1903711">
    <property type="term" value="P:spermidine transmembrane transport"/>
    <property type="evidence" value="ECO:0007669"/>
    <property type="project" value="TreeGrafter"/>
</dbReference>
<dbReference type="GO" id="GO:0015297">
    <property type="term" value="F:antiporter activity"/>
    <property type="evidence" value="ECO:0007669"/>
    <property type="project" value="TreeGrafter"/>
</dbReference>
<evidence type="ECO:0000256" key="10">
    <source>
        <dbReference type="RuleBase" id="RU003942"/>
    </source>
</evidence>
<dbReference type="Proteomes" id="UP000025241">
    <property type="component" value="Chromosome I"/>
</dbReference>
<evidence type="ECO:0000256" key="4">
    <source>
        <dbReference type="ARBA" id="ARBA00022448"/>
    </source>
</evidence>
<dbReference type="NCBIfam" id="NF007934">
    <property type="entry name" value="PRK10650.1"/>
    <property type="match status" value="1"/>
</dbReference>
<feature type="transmembrane region" description="Helical" evidence="11">
    <location>
        <begin position="37"/>
        <end position="56"/>
    </location>
</feature>
<comment type="similarity">
    <text evidence="10">Belongs to the drug/metabolite transporter (DMT) superfamily. Small multidrug resistance (SMR) (TC 2.A.7.1) family.</text>
</comment>
<reference evidence="12 13" key="2">
    <citation type="submission" date="2014-05" db="EMBL/GenBank/DDBJ databases">
        <title>Genome sequence of the 3-chlorobenzoate degrading bacterium Pseudomonas knackmussii B13 shows multiple evidence for horizontal gene transfer.</title>
        <authorList>
            <person name="Miyazaki R."/>
            <person name="Bertelli C."/>
            <person name="Falquet L."/>
            <person name="Robinson-Rechavi M."/>
            <person name="Gharib W."/>
            <person name="Roy S."/>
            <person name="Van der Meer J.R."/>
        </authorList>
    </citation>
    <scope>NUCLEOTIDE SEQUENCE [LARGE SCALE GENOMIC DNA]</scope>
    <source>
        <strain evidence="12 13">B13</strain>
    </source>
</reference>
<dbReference type="PANTHER" id="PTHR30561">
    <property type="entry name" value="SMR FAMILY PROTON-DEPENDENT DRUG EFFLUX TRANSPORTER SUGE"/>
    <property type="match status" value="1"/>
</dbReference>
<comment type="subcellular location">
    <subcellularLocation>
        <location evidence="1">Cell inner membrane</location>
        <topology evidence="1">Multi-pass membrane protein</topology>
    </subcellularLocation>
    <subcellularLocation>
        <location evidence="10">Cell membrane</location>
        <topology evidence="10">Multi-pass membrane protein</topology>
    </subcellularLocation>
</comment>
<evidence type="ECO:0000256" key="2">
    <source>
        <dbReference type="ARBA" id="ARBA00011359"/>
    </source>
</evidence>
<dbReference type="GO" id="GO:0005886">
    <property type="term" value="C:plasma membrane"/>
    <property type="evidence" value="ECO:0007669"/>
    <property type="project" value="UniProtKB-SubCell"/>
</dbReference>
<dbReference type="PATRIC" id="fig|1301098.3.peg.4027"/>
<dbReference type="FunFam" id="1.10.3730.20:FF:000001">
    <property type="entry name" value="Quaternary ammonium compound resistance transporter SugE"/>
    <property type="match status" value="1"/>
</dbReference>
<dbReference type="RefSeq" id="WP_043253781.1">
    <property type="nucleotide sequence ID" value="NZ_HG322950.1"/>
</dbReference>
<dbReference type="EMBL" id="HG322950">
    <property type="protein sequence ID" value="CDF85351.1"/>
    <property type="molecule type" value="Genomic_DNA"/>
</dbReference>
<evidence type="ECO:0000256" key="5">
    <source>
        <dbReference type="ARBA" id="ARBA00022475"/>
    </source>
</evidence>
<dbReference type="Gene3D" id="1.10.3730.20">
    <property type="match status" value="1"/>
</dbReference>
<keyword evidence="13" id="KW-1185">Reference proteome</keyword>
<reference evidence="12 13" key="1">
    <citation type="submission" date="2013-03" db="EMBL/GenBank/DDBJ databases">
        <authorList>
            <person name="Linke B."/>
        </authorList>
    </citation>
    <scope>NUCLEOTIDE SEQUENCE [LARGE SCALE GENOMIC DNA]</scope>
    <source>
        <strain evidence="12 13">B13</strain>
    </source>
</reference>
<keyword evidence="5" id="KW-1003">Cell membrane</keyword>
<keyword evidence="7 10" id="KW-0812">Transmembrane</keyword>
<keyword evidence="6" id="KW-0997">Cell inner membrane</keyword>
<accession>A0A024HKE5</accession>
<feature type="transmembrane region" description="Helical" evidence="11">
    <location>
        <begin position="6"/>
        <end position="25"/>
    </location>
</feature>
<dbReference type="GO" id="GO:0015220">
    <property type="term" value="F:choline transmembrane transporter activity"/>
    <property type="evidence" value="ECO:0007669"/>
    <property type="project" value="TreeGrafter"/>
</dbReference>
<dbReference type="KEGG" id="pkc:PKB_4022"/>
<keyword evidence="4" id="KW-0813">Transport</keyword>
<dbReference type="eggNOG" id="COG2076">
    <property type="taxonomic scope" value="Bacteria"/>
</dbReference>
<dbReference type="SUPFAM" id="SSF103481">
    <property type="entry name" value="Multidrug resistance efflux transporter EmrE"/>
    <property type="match status" value="1"/>
</dbReference>
<dbReference type="AlphaFoldDB" id="A0A024HKE5"/>
<evidence type="ECO:0000256" key="9">
    <source>
        <dbReference type="ARBA" id="ARBA00023136"/>
    </source>
</evidence>
<dbReference type="STRING" id="1301098.PKB_4022"/>
<dbReference type="InterPro" id="IPR045324">
    <property type="entry name" value="Small_multidrug_res"/>
</dbReference>
<protein>
    <recommendedName>
        <fullName evidence="3">Spermidine export protein MdtI</fullName>
    </recommendedName>
</protein>
<feature type="transmembrane region" description="Helical" evidence="11">
    <location>
        <begin position="88"/>
        <end position="106"/>
    </location>
</feature>
<evidence type="ECO:0000256" key="6">
    <source>
        <dbReference type="ARBA" id="ARBA00022519"/>
    </source>
</evidence>
<dbReference type="InterPro" id="IPR037185">
    <property type="entry name" value="EmrE-like"/>
</dbReference>
<name>A0A024HKE5_PSEKB</name>
<evidence type="ECO:0000256" key="3">
    <source>
        <dbReference type="ARBA" id="ARBA00021114"/>
    </source>
</evidence>
<comment type="subunit">
    <text evidence="2">Forms a complex with MdtJ.</text>
</comment>
<dbReference type="Pfam" id="PF00893">
    <property type="entry name" value="Multi_Drug_Res"/>
    <property type="match status" value="1"/>
</dbReference>
<dbReference type="InterPro" id="IPR000390">
    <property type="entry name" value="Small_drug/metabolite_transptr"/>
</dbReference>
<evidence type="ECO:0000313" key="13">
    <source>
        <dbReference type="Proteomes" id="UP000025241"/>
    </source>
</evidence>
<gene>
    <name evidence="12" type="ORF">PKB_4022</name>
</gene>
<dbReference type="HOGENOM" id="CLU_133067_0_4_6"/>
<evidence type="ECO:0000256" key="11">
    <source>
        <dbReference type="SAM" id="Phobius"/>
    </source>
</evidence>
<dbReference type="PANTHER" id="PTHR30561:SF6">
    <property type="entry name" value="SPERMIDINE EXPORT PROTEIN MDTI"/>
    <property type="match status" value="1"/>
</dbReference>
<dbReference type="OrthoDB" id="71834at2"/>
<proteinExistence type="inferred from homology"/>
<feature type="transmembrane region" description="Helical" evidence="11">
    <location>
        <begin position="62"/>
        <end position="81"/>
    </location>
</feature>
<sequence length="109" mass="11929">MLNFDWIPFAWLGLAIVLEVIANLLLKYSDGFRKRSYGILSILCVLAAFSALAQAVKDIELSVAYAIWGGFGILATVAMGWALFGQRLVWRGWLGLALLILGMGLLKLA</sequence>
<organism evidence="12 13">
    <name type="scientific">Pseudomonas knackmussii (strain DSM 6978 / CCUG 54928 / LMG 23759 / B13)</name>
    <dbReference type="NCBI Taxonomy" id="1301098"/>
    <lineage>
        <taxon>Bacteria</taxon>
        <taxon>Pseudomonadati</taxon>
        <taxon>Pseudomonadota</taxon>
        <taxon>Gammaproteobacteria</taxon>
        <taxon>Pseudomonadales</taxon>
        <taxon>Pseudomonadaceae</taxon>
        <taxon>Pseudomonas</taxon>
    </lineage>
</organism>
<dbReference type="GO" id="GO:0015199">
    <property type="term" value="F:amino-acid betaine transmembrane transporter activity"/>
    <property type="evidence" value="ECO:0007669"/>
    <property type="project" value="TreeGrafter"/>
</dbReference>
<keyword evidence="9 11" id="KW-0472">Membrane</keyword>
<evidence type="ECO:0000256" key="8">
    <source>
        <dbReference type="ARBA" id="ARBA00022989"/>
    </source>
</evidence>
<evidence type="ECO:0000256" key="1">
    <source>
        <dbReference type="ARBA" id="ARBA00004429"/>
    </source>
</evidence>